<keyword evidence="12" id="KW-1015">Disulfide bond</keyword>
<comment type="similarity">
    <text evidence="2 16">Belongs to the G-protein coupled receptor 1 family.</text>
</comment>
<dbReference type="GO" id="GO:0016020">
    <property type="term" value="C:membrane"/>
    <property type="evidence" value="ECO:0007669"/>
    <property type="project" value="UniProtKB-SubCell"/>
</dbReference>
<evidence type="ECO:0000256" key="5">
    <source>
        <dbReference type="ARBA" id="ARBA00022606"/>
    </source>
</evidence>
<evidence type="ECO:0000313" key="19">
    <source>
        <dbReference type="EMBL" id="CAL4131331.1"/>
    </source>
</evidence>
<evidence type="ECO:0000256" key="11">
    <source>
        <dbReference type="ARBA" id="ARBA00023136"/>
    </source>
</evidence>
<dbReference type="Proteomes" id="UP001497623">
    <property type="component" value="Unassembled WGS sequence"/>
</dbReference>
<dbReference type="PROSITE" id="PS00238">
    <property type="entry name" value="OPSIN"/>
    <property type="match status" value="1"/>
</dbReference>
<evidence type="ECO:0000256" key="9">
    <source>
        <dbReference type="ARBA" id="ARBA00022991"/>
    </source>
</evidence>
<dbReference type="InterPro" id="IPR027430">
    <property type="entry name" value="Retinal_BS"/>
</dbReference>
<keyword evidence="7" id="KW-0681">Retinal protein</keyword>
<evidence type="ECO:0000256" key="13">
    <source>
        <dbReference type="ARBA" id="ARBA00023170"/>
    </source>
</evidence>
<keyword evidence="3" id="KW-0600">Photoreceptor protein</keyword>
<evidence type="ECO:0000256" key="7">
    <source>
        <dbReference type="ARBA" id="ARBA00022925"/>
    </source>
</evidence>
<keyword evidence="11 17" id="KW-0472">Membrane</keyword>
<comment type="caution">
    <text evidence="19">The sequence shown here is derived from an EMBL/GenBank/DDBJ whole genome shotgun (WGS) entry which is preliminary data.</text>
</comment>
<dbReference type="PROSITE" id="PS50262">
    <property type="entry name" value="G_PROTEIN_RECEP_F1_2"/>
    <property type="match status" value="1"/>
</dbReference>
<evidence type="ECO:0000256" key="8">
    <source>
        <dbReference type="ARBA" id="ARBA00022989"/>
    </source>
</evidence>
<dbReference type="PROSITE" id="PS00237">
    <property type="entry name" value="G_PROTEIN_RECEP_F1_1"/>
    <property type="match status" value="1"/>
</dbReference>
<keyword evidence="14 16" id="KW-0807">Transducer</keyword>
<dbReference type="EMBL" id="CAXKWB010027109">
    <property type="protein sequence ID" value="CAL4131331.1"/>
    <property type="molecule type" value="Genomic_DNA"/>
</dbReference>
<dbReference type="InterPro" id="IPR000276">
    <property type="entry name" value="GPCR_Rhodpsn"/>
</dbReference>
<protein>
    <recommendedName>
        <fullName evidence="18">G-protein coupled receptors family 1 profile domain-containing protein</fullName>
    </recommendedName>
</protein>
<dbReference type="Pfam" id="PF00001">
    <property type="entry name" value="7tm_1"/>
    <property type="match status" value="1"/>
</dbReference>
<name>A0AAV2RND3_MEGNR</name>
<feature type="transmembrane region" description="Helical" evidence="17">
    <location>
        <begin position="169"/>
        <end position="189"/>
    </location>
</feature>
<feature type="non-terminal residue" evidence="19">
    <location>
        <position position="346"/>
    </location>
</feature>
<evidence type="ECO:0000256" key="12">
    <source>
        <dbReference type="ARBA" id="ARBA00023157"/>
    </source>
</evidence>
<evidence type="ECO:0000256" key="17">
    <source>
        <dbReference type="SAM" id="Phobius"/>
    </source>
</evidence>
<organism evidence="19 20">
    <name type="scientific">Meganyctiphanes norvegica</name>
    <name type="common">Northern krill</name>
    <name type="synonym">Thysanopoda norvegica</name>
    <dbReference type="NCBI Taxonomy" id="48144"/>
    <lineage>
        <taxon>Eukaryota</taxon>
        <taxon>Metazoa</taxon>
        <taxon>Ecdysozoa</taxon>
        <taxon>Arthropoda</taxon>
        <taxon>Crustacea</taxon>
        <taxon>Multicrustacea</taxon>
        <taxon>Malacostraca</taxon>
        <taxon>Eumalacostraca</taxon>
        <taxon>Eucarida</taxon>
        <taxon>Euphausiacea</taxon>
        <taxon>Euphausiidae</taxon>
        <taxon>Meganyctiphanes</taxon>
    </lineage>
</organism>
<keyword evidence="5" id="KW-0716">Sensory transduction</keyword>
<dbReference type="AlphaFoldDB" id="A0AAV2RND3"/>
<keyword evidence="6 16" id="KW-0812">Transmembrane</keyword>
<keyword evidence="4" id="KW-0597">Phosphoprotein</keyword>
<feature type="transmembrane region" description="Helical" evidence="17">
    <location>
        <begin position="128"/>
        <end position="149"/>
    </location>
</feature>
<evidence type="ECO:0000256" key="15">
    <source>
        <dbReference type="ARBA" id="ARBA00023305"/>
    </source>
</evidence>
<feature type="transmembrane region" description="Helical" evidence="17">
    <location>
        <begin position="90"/>
        <end position="108"/>
    </location>
</feature>
<evidence type="ECO:0000256" key="2">
    <source>
        <dbReference type="ARBA" id="ARBA00010663"/>
    </source>
</evidence>
<feature type="transmembrane region" description="Helical" evidence="17">
    <location>
        <begin position="55"/>
        <end position="78"/>
    </location>
</feature>
<dbReference type="GO" id="GO:0009881">
    <property type="term" value="F:photoreceptor activity"/>
    <property type="evidence" value="ECO:0007669"/>
    <property type="project" value="UniProtKB-KW"/>
</dbReference>
<evidence type="ECO:0000256" key="14">
    <source>
        <dbReference type="ARBA" id="ARBA00023224"/>
    </source>
</evidence>
<keyword evidence="20" id="KW-1185">Reference proteome</keyword>
<keyword evidence="15" id="KW-0844">Vision</keyword>
<gene>
    <name evidence="19" type="ORF">MNOR_LOCUS26737</name>
</gene>
<dbReference type="Gene3D" id="1.20.1070.10">
    <property type="entry name" value="Rhodopsin 7-helix transmembrane proteins"/>
    <property type="match status" value="1"/>
</dbReference>
<feature type="transmembrane region" description="Helical" evidence="17">
    <location>
        <begin position="273"/>
        <end position="293"/>
    </location>
</feature>
<dbReference type="PANTHER" id="PTHR24240">
    <property type="entry name" value="OPSIN"/>
    <property type="match status" value="1"/>
</dbReference>
<dbReference type="SMART" id="SM01381">
    <property type="entry name" value="7TM_GPCR_Srsx"/>
    <property type="match status" value="1"/>
</dbReference>
<feature type="transmembrane region" description="Helical" evidence="17">
    <location>
        <begin position="217"/>
        <end position="244"/>
    </location>
</feature>
<evidence type="ECO:0000256" key="3">
    <source>
        <dbReference type="ARBA" id="ARBA00022543"/>
    </source>
</evidence>
<accession>A0AAV2RND3</accession>
<keyword evidence="10 16" id="KW-0297">G-protein coupled receptor</keyword>
<reference evidence="19 20" key="1">
    <citation type="submission" date="2024-05" db="EMBL/GenBank/DDBJ databases">
        <authorList>
            <person name="Wallberg A."/>
        </authorList>
    </citation>
    <scope>NUCLEOTIDE SEQUENCE [LARGE SCALE GENOMIC DNA]</scope>
</reference>
<dbReference type="GO" id="GO:0007601">
    <property type="term" value="P:visual perception"/>
    <property type="evidence" value="ECO:0007669"/>
    <property type="project" value="UniProtKB-KW"/>
</dbReference>
<dbReference type="GO" id="GO:0004930">
    <property type="term" value="F:G protein-coupled receptor activity"/>
    <property type="evidence" value="ECO:0007669"/>
    <property type="project" value="UniProtKB-KW"/>
</dbReference>
<evidence type="ECO:0000313" key="20">
    <source>
        <dbReference type="Proteomes" id="UP001497623"/>
    </source>
</evidence>
<feature type="domain" description="G-protein coupled receptors family 1 profile" evidence="18">
    <location>
        <begin position="70"/>
        <end position="329"/>
    </location>
</feature>
<keyword evidence="9" id="KW-0157">Chromophore</keyword>
<dbReference type="SUPFAM" id="SSF81321">
    <property type="entry name" value="Family A G protein-coupled receptor-like"/>
    <property type="match status" value="1"/>
</dbReference>
<evidence type="ECO:0000259" key="18">
    <source>
        <dbReference type="PROSITE" id="PS50262"/>
    </source>
</evidence>
<keyword evidence="8 17" id="KW-1133">Transmembrane helix</keyword>
<dbReference type="InterPro" id="IPR017452">
    <property type="entry name" value="GPCR_Rhodpsn_7TM"/>
</dbReference>
<dbReference type="FunFam" id="1.20.1070.10:FF:000044">
    <property type="entry name" value="Opsin, ultraviolet-sensitive"/>
    <property type="match status" value="1"/>
</dbReference>
<comment type="subcellular location">
    <subcellularLocation>
        <location evidence="1">Membrane</location>
        <topology evidence="1">Multi-pass membrane protein</topology>
    </subcellularLocation>
</comment>
<dbReference type="InterPro" id="IPR050125">
    <property type="entry name" value="GPCR_opsins"/>
</dbReference>
<keyword evidence="13 16" id="KW-0675">Receptor</keyword>
<evidence type="ECO:0000256" key="4">
    <source>
        <dbReference type="ARBA" id="ARBA00022553"/>
    </source>
</evidence>
<evidence type="ECO:0000256" key="6">
    <source>
        <dbReference type="ARBA" id="ARBA00022692"/>
    </source>
</evidence>
<proteinExistence type="inferred from homology"/>
<dbReference type="GO" id="GO:0007602">
    <property type="term" value="P:phototransduction"/>
    <property type="evidence" value="ECO:0007669"/>
    <property type="project" value="UniProtKB-KW"/>
</dbReference>
<evidence type="ECO:0000256" key="16">
    <source>
        <dbReference type="RuleBase" id="RU000688"/>
    </source>
</evidence>
<evidence type="ECO:0000256" key="10">
    <source>
        <dbReference type="ARBA" id="ARBA00023040"/>
    </source>
</evidence>
<sequence>MLNDVLKSIIWSGSLWQQCKEDNRTLISMVSDDVYHKVPQHWHSFTAPHPLWQPILGTLYIIIGLMSVTGNTLVLWIFGTTRNLQSGTNMLTMNLAASDLGMMVTQFPVLVANCYNQKWTLGPTACEIYGFCGALFGTVSIITLSLIAIDRYYAITDPFVGWRLSQGKAWLWILGTWFYGTIWCVPPILGWNQYVLEGFLTSCSFDYLSDDPWTRGYVYFLMVGAYILPLTIIIACYGFIYASVHQHNHRMKSKEDSKESRVSKSIQRRERQLARVVILSVIFWTIAWTPYAVVSMMGVFSWTVYLTPLCTMLPALFAKLSTVYNPFIYAVSHPRYRKGISNKIVW</sequence>
<evidence type="ECO:0000256" key="1">
    <source>
        <dbReference type="ARBA" id="ARBA00004141"/>
    </source>
</evidence>
<dbReference type="PRINTS" id="PR00237">
    <property type="entry name" value="GPCRRHODOPSN"/>
</dbReference>